<evidence type="ECO:0000313" key="3">
    <source>
        <dbReference type="EMBL" id="GCL63121.1"/>
    </source>
</evidence>
<dbReference type="Proteomes" id="UP000301751">
    <property type="component" value="Unassembled WGS sequence"/>
</dbReference>
<evidence type="ECO:0000256" key="1">
    <source>
        <dbReference type="SAM" id="SignalP"/>
    </source>
</evidence>
<comment type="caution">
    <text evidence="3">The sequence shown here is derived from an EMBL/GenBank/DDBJ whole genome shotgun (WGS) entry which is preliminary data.</text>
</comment>
<sequence>MKTTLRQALLPRIAMSLAAAVGVPASAATLSFTASYSGIANVVEIIDSTTPVLRFETFASGMGAFDLGSYRSTDVIDMSTGAGSGSNIFTAGNGDELHGTFSVQVIPTAVANVVALVGQATFAGGTGAFSGASGSASFSGTGVFTSATSAMADLTYAGEIALVPEPGSWLLLSAGMAALLFRRAGRTPAC</sequence>
<proteinExistence type="predicted"/>
<dbReference type="NCBIfam" id="TIGR02595">
    <property type="entry name" value="PEP_CTERM"/>
    <property type="match status" value="1"/>
</dbReference>
<organism evidence="3 4">
    <name type="scientific">Pseudaquabacterium pictum</name>
    <dbReference type="NCBI Taxonomy" id="2315236"/>
    <lineage>
        <taxon>Bacteria</taxon>
        <taxon>Pseudomonadati</taxon>
        <taxon>Pseudomonadota</taxon>
        <taxon>Betaproteobacteria</taxon>
        <taxon>Burkholderiales</taxon>
        <taxon>Sphaerotilaceae</taxon>
        <taxon>Pseudaquabacterium</taxon>
    </lineage>
</organism>
<dbReference type="RefSeq" id="WP_137732859.1">
    <property type="nucleotide sequence ID" value="NZ_BJCL01000004.1"/>
</dbReference>
<keyword evidence="4" id="KW-1185">Reference proteome</keyword>
<dbReference type="OrthoDB" id="8756107at2"/>
<dbReference type="AlphaFoldDB" id="A0A480ANT7"/>
<keyword evidence="1" id="KW-0732">Signal</keyword>
<evidence type="ECO:0000313" key="4">
    <source>
        <dbReference type="Proteomes" id="UP000301751"/>
    </source>
</evidence>
<dbReference type="Pfam" id="PF07589">
    <property type="entry name" value="PEP-CTERM"/>
    <property type="match status" value="1"/>
</dbReference>
<feature type="signal peptide" evidence="1">
    <location>
        <begin position="1"/>
        <end position="27"/>
    </location>
</feature>
<dbReference type="EMBL" id="BJCL01000004">
    <property type="protein sequence ID" value="GCL63121.1"/>
    <property type="molecule type" value="Genomic_DNA"/>
</dbReference>
<reference evidence="4" key="1">
    <citation type="submission" date="2019-03" db="EMBL/GenBank/DDBJ databases">
        <title>Aquabacterium pictum sp.nov., the first bacteriochlorophyll a-containing freshwater bacterium in the genus Aquabacterium of the class Betaproteobacteria.</title>
        <authorList>
            <person name="Hirose S."/>
            <person name="Tank M."/>
            <person name="Hara E."/>
            <person name="Tamaki H."/>
            <person name="Takaichi S."/>
            <person name="Haruta S."/>
            <person name="Hanada S."/>
        </authorList>
    </citation>
    <scope>NUCLEOTIDE SEQUENCE [LARGE SCALE GENOMIC DNA]</scope>
    <source>
        <strain evidence="4">W35</strain>
    </source>
</reference>
<name>A0A480ANT7_9BURK</name>
<evidence type="ECO:0000259" key="2">
    <source>
        <dbReference type="Pfam" id="PF07589"/>
    </source>
</evidence>
<dbReference type="InterPro" id="IPR013424">
    <property type="entry name" value="Ice-binding_C"/>
</dbReference>
<feature type="chain" id="PRO_5019844916" description="Ice-binding protein C-terminal domain-containing protein" evidence="1">
    <location>
        <begin position="28"/>
        <end position="190"/>
    </location>
</feature>
<gene>
    <name evidence="3" type="ORF">AQPW35_22020</name>
</gene>
<protein>
    <recommendedName>
        <fullName evidence="2">Ice-binding protein C-terminal domain-containing protein</fullName>
    </recommendedName>
</protein>
<feature type="domain" description="Ice-binding protein C-terminal" evidence="2">
    <location>
        <begin position="163"/>
        <end position="183"/>
    </location>
</feature>
<accession>A0A480ANT7</accession>